<dbReference type="InterPro" id="IPR006721">
    <property type="entry name" value="ATP_synth_F1_esu_mt"/>
</dbReference>
<dbReference type="CDD" id="cd12153">
    <property type="entry name" value="F1-ATPase_epsilon"/>
    <property type="match status" value="1"/>
</dbReference>
<sequence length="66" mass="7567">MTFAWRNVFTYNKYASIAAATVRKSLKEQGRLAAEKRGDMEIKVAKWDNGKQGPYKNVREVIEKSS</sequence>
<dbReference type="RefSeq" id="XP_040724055.1">
    <property type="nucleotide sequence ID" value="XM_040869676.1"/>
</dbReference>
<dbReference type="GO" id="GO:0042776">
    <property type="term" value="P:proton motive force-driven mitochondrial ATP synthesis"/>
    <property type="evidence" value="ECO:0007669"/>
    <property type="project" value="TreeGrafter"/>
</dbReference>
<dbReference type="GO" id="GO:0046933">
    <property type="term" value="F:proton-transporting ATP synthase activity, rotational mechanism"/>
    <property type="evidence" value="ECO:0007669"/>
    <property type="project" value="InterPro"/>
</dbReference>
<evidence type="ECO:0000313" key="3">
    <source>
        <dbReference type="Proteomes" id="UP000193685"/>
    </source>
</evidence>
<accession>A0A1Y2F7S5</accession>
<dbReference type="GeneID" id="63786275"/>
<dbReference type="PANTHER" id="PTHR12448">
    <property type="entry name" value="ATP SYNTHASE EPSILON CHAIN, MITOCHONDRIAL"/>
    <property type="match status" value="1"/>
</dbReference>
<dbReference type="Gene3D" id="1.10.1620.20">
    <property type="entry name" value="ATP synthase, F1 complex, epsilon subunit superfamily, mitochondrial"/>
    <property type="match status" value="1"/>
</dbReference>
<dbReference type="OMA" id="NKYTQIA"/>
<protein>
    <submittedName>
        <fullName evidence="2">Mitochondrial ATP synthase epsilon chain-domain-containing protein</fullName>
    </submittedName>
</protein>
<keyword evidence="3" id="KW-1185">Reference proteome</keyword>
<dbReference type="PANTHER" id="PTHR12448:SF0">
    <property type="entry name" value="ATP SYNTHASE SUBUNIT EPSILON, MITOCHONDRIAL"/>
    <property type="match status" value="1"/>
</dbReference>
<dbReference type="EMBL" id="MCFI01000014">
    <property type="protein sequence ID" value="ORY79921.1"/>
    <property type="molecule type" value="Genomic_DNA"/>
</dbReference>
<evidence type="ECO:0000313" key="2">
    <source>
        <dbReference type="EMBL" id="ORY79921.1"/>
    </source>
</evidence>
<dbReference type="OrthoDB" id="269124at2759"/>
<dbReference type="Proteomes" id="UP000193685">
    <property type="component" value="Unassembled WGS sequence"/>
</dbReference>
<comment type="similarity">
    <text evidence="1">Belongs to the eukaryotic ATPase epsilon family.</text>
</comment>
<dbReference type="GO" id="GO:0005743">
    <property type="term" value="C:mitochondrial inner membrane"/>
    <property type="evidence" value="ECO:0007669"/>
    <property type="project" value="InterPro"/>
</dbReference>
<comment type="caution">
    <text evidence="2">The sequence shown here is derived from an EMBL/GenBank/DDBJ whole genome shotgun (WGS) entry which is preliminary data.</text>
</comment>
<dbReference type="AlphaFoldDB" id="A0A1Y2F7S5"/>
<dbReference type="InterPro" id="IPR036742">
    <property type="entry name" value="ATP_synth_F1_esu_sf_mt"/>
</dbReference>
<organism evidence="2 3">
    <name type="scientific">Protomyces lactucae-debilis</name>
    <dbReference type="NCBI Taxonomy" id="2754530"/>
    <lineage>
        <taxon>Eukaryota</taxon>
        <taxon>Fungi</taxon>
        <taxon>Dikarya</taxon>
        <taxon>Ascomycota</taxon>
        <taxon>Taphrinomycotina</taxon>
        <taxon>Taphrinomycetes</taxon>
        <taxon>Taphrinales</taxon>
        <taxon>Protomycetaceae</taxon>
        <taxon>Protomyces</taxon>
    </lineage>
</organism>
<evidence type="ECO:0000256" key="1">
    <source>
        <dbReference type="ARBA" id="ARBA00009502"/>
    </source>
</evidence>
<dbReference type="SUPFAM" id="SSF48690">
    <property type="entry name" value="Epsilon subunit of mitochondrial F1F0-ATP synthase"/>
    <property type="match status" value="1"/>
</dbReference>
<dbReference type="Pfam" id="PF04627">
    <property type="entry name" value="ATP-synt_Eps"/>
    <property type="match status" value="1"/>
</dbReference>
<name>A0A1Y2F7S5_PROLT</name>
<dbReference type="STRING" id="56484.A0A1Y2F7S5"/>
<reference evidence="2 3" key="1">
    <citation type="submission" date="2016-07" db="EMBL/GenBank/DDBJ databases">
        <title>Pervasive Adenine N6-methylation of Active Genes in Fungi.</title>
        <authorList>
            <consortium name="DOE Joint Genome Institute"/>
            <person name="Mondo S.J."/>
            <person name="Dannebaum R.O."/>
            <person name="Kuo R.C."/>
            <person name="Labutti K."/>
            <person name="Haridas S."/>
            <person name="Kuo A."/>
            <person name="Salamov A."/>
            <person name="Ahrendt S.R."/>
            <person name="Lipzen A."/>
            <person name="Sullivan W."/>
            <person name="Andreopoulos W.B."/>
            <person name="Clum A."/>
            <person name="Lindquist E."/>
            <person name="Daum C."/>
            <person name="Ramamoorthy G.K."/>
            <person name="Gryganskyi A."/>
            <person name="Culley D."/>
            <person name="Magnuson J.K."/>
            <person name="James T.Y."/>
            <person name="O'Malley M.A."/>
            <person name="Stajich J.E."/>
            <person name="Spatafora J.W."/>
            <person name="Visel A."/>
            <person name="Grigoriev I.V."/>
        </authorList>
    </citation>
    <scope>NUCLEOTIDE SEQUENCE [LARGE SCALE GENOMIC DNA]</scope>
    <source>
        <strain evidence="2 3">12-1054</strain>
    </source>
</reference>
<dbReference type="GO" id="GO:0045259">
    <property type="term" value="C:proton-transporting ATP synthase complex"/>
    <property type="evidence" value="ECO:0007669"/>
    <property type="project" value="InterPro"/>
</dbReference>
<proteinExistence type="inferred from homology"/>
<gene>
    <name evidence="2" type="ORF">BCR37DRAFT_381343</name>
</gene>